<dbReference type="Proteomes" id="UP000033607">
    <property type="component" value="Unassembled WGS sequence"/>
</dbReference>
<sequence>MERGLLWLPLLIVFFGLAWSGWNEYQKVEAYREWAKTFEKAKYDIYAVLGLKGTELTWGKPTRTGPINLLTLSLEDVQSIWLVVDHHSVDLDSPPEKGKEIELEFQLKLEATPVRVPFTEIPLAAQWGKFLNQQLEIGNRQ</sequence>
<protein>
    <submittedName>
        <fullName evidence="1">Uncharacterized protein</fullName>
    </submittedName>
</protein>
<evidence type="ECO:0000313" key="1">
    <source>
        <dbReference type="EMBL" id="KKD35448.1"/>
    </source>
</evidence>
<accession>A0A0F5Y9I9</accession>
<dbReference type="EMBL" id="LATL02000323">
    <property type="protein sequence ID" value="KKD35448.1"/>
    <property type="molecule type" value="Genomic_DNA"/>
</dbReference>
<name>A0A0F5Y9I9_9CYAN</name>
<dbReference type="RefSeq" id="WP_046281342.1">
    <property type="nucleotide sequence ID" value="NZ_LATL02000323.1"/>
</dbReference>
<comment type="caution">
    <text evidence="1">The sequence shown here is derived from an EMBL/GenBank/DDBJ whole genome shotgun (WGS) entry which is preliminary data.</text>
</comment>
<proteinExistence type="predicted"/>
<gene>
    <name evidence="1" type="ORF">WN50_25095</name>
</gene>
<dbReference type="AlphaFoldDB" id="A0A0F5Y9I9"/>
<dbReference type="PATRIC" id="fig|1637645.4.peg.6329"/>
<reference evidence="1 2" key="1">
    <citation type="submission" date="2015-06" db="EMBL/GenBank/DDBJ databases">
        <title>Draft genome assembly of filamentous brackish cyanobacterium Limnoraphis robusta strain CS-951.</title>
        <authorList>
            <person name="Willis A."/>
            <person name="Parks M."/>
            <person name="Burford M.A."/>
        </authorList>
    </citation>
    <scope>NUCLEOTIDE SEQUENCE [LARGE SCALE GENOMIC DNA]</scope>
    <source>
        <strain evidence="1 2">CS-951</strain>
    </source>
</reference>
<dbReference type="OrthoDB" id="530035at2"/>
<evidence type="ECO:0000313" key="2">
    <source>
        <dbReference type="Proteomes" id="UP000033607"/>
    </source>
</evidence>
<organism evidence="1 2">
    <name type="scientific">Limnoraphis robusta CS-951</name>
    <dbReference type="NCBI Taxonomy" id="1637645"/>
    <lineage>
        <taxon>Bacteria</taxon>
        <taxon>Bacillati</taxon>
        <taxon>Cyanobacteriota</taxon>
        <taxon>Cyanophyceae</taxon>
        <taxon>Oscillatoriophycideae</taxon>
        <taxon>Oscillatoriales</taxon>
        <taxon>Sirenicapillariaceae</taxon>
        <taxon>Limnoraphis</taxon>
    </lineage>
</organism>